<protein>
    <submittedName>
        <fullName evidence="2">Uncharacterized protein</fullName>
    </submittedName>
</protein>
<evidence type="ECO:0000256" key="1">
    <source>
        <dbReference type="SAM" id="SignalP"/>
    </source>
</evidence>
<dbReference type="EMBL" id="LN649231">
    <property type="protein sequence ID" value="CEI69282.1"/>
    <property type="molecule type" value="Genomic_DNA"/>
</dbReference>
<keyword evidence="1" id="KW-0732">Signal</keyword>
<evidence type="ECO:0000313" key="3">
    <source>
        <dbReference type="Proteomes" id="UP000245910"/>
    </source>
</evidence>
<dbReference type="PROSITE" id="PS51257">
    <property type="entry name" value="PROKAR_LIPOPROTEIN"/>
    <property type="match status" value="1"/>
</dbReference>
<dbReference type="Proteomes" id="UP000245910">
    <property type="component" value="Chromosome III"/>
</dbReference>
<dbReference type="AlphaFoldDB" id="A0A2L2TE78"/>
<feature type="signal peptide" evidence="1">
    <location>
        <begin position="1"/>
        <end position="21"/>
    </location>
</feature>
<proteinExistence type="predicted"/>
<name>A0A2L2TE78_9HYPO</name>
<accession>A0A2L2TE78</accession>
<reference evidence="3" key="1">
    <citation type="submission" date="2014-10" db="EMBL/GenBank/DDBJ databases">
        <authorList>
            <person name="King R."/>
        </authorList>
    </citation>
    <scope>NUCLEOTIDE SEQUENCE [LARGE SCALE GENOMIC DNA]</scope>
    <source>
        <strain evidence="3">A3/5</strain>
    </source>
</reference>
<keyword evidence="3" id="KW-1185">Reference proteome</keyword>
<feature type="chain" id="PRO_5014630128" evidence="1">
    <location>
        <begin position="22"/>
        <end position="167"/>
    </location>
</feature>
<evidence type="ECO:0000313" key="2">
    <source>
        <dbReference type="EMBL" id="CEI69282.1"/>
    </source>
</evidence>
<sequence length="167" mass="17869">MHNRSLLFWSVGLSGLGMAVGSACRPRTAEASTVSTATHMLNTATEAVTSGSPFYPTTFHLVSSTGPAENKVLRGESTDGKYALFDGSLGQDIPLSYEPETSRLRVSDSLCIYASYNSQLKTAPLKSCGSSPTSSYLKYDAPTGENHSAGYQPLSFVQFIKSTPRLQ</sequence>
<organism evidence="2 3">
    <name type="scientific">Fusarium venenatum</name>
    <dbReference type="NCBI Taxonomy" id="56646"/>
    <lineage>
        <taxon>Eukaryota</taxon>
        <taxon>Fungi</taxon>
        <taxon>Dikarya</taxon>
        <taxon>Ascomycota</taxon>
        <taxon>Pezizomycotina</taxon>
        <taxon>Sordariomycetes</taxon>
        <taxon>Hypocreomycetidae</taxon>
        <taxon>Hypocreales</taxon>
        <taxon>Nectriaceae</taxon>
        <taxon>Fusarium</taxon>
    </lineage>
</organism>